<dbReference type="InterPro" id="IPR002347">
    <property type="entry name" value="SDR_fam"/>
</dbReference>
<evidence type="ECO:0000256" key="3">
    <source>
        <dbReference type="RuleBase" id="RU000363"/>
    </source>
</evidence>
<sequence>MLESLNNKIVAITGGASGIGLATARVLIAQSATVYLLDRDEATMSAVAAEIGARGIVVDLFDYPSIDRAVEQIVAEQGRLDILHANAGSYVGGNVWEGDPDRWDPMLHLNINAAFRTVRAVLPQMMKQGSGDIVVTSSIAGVVPVMVEPVYTASKHAVQAFVHTVRRQMAPHGIRVGAVLPGPVVTPLLKDWDPKRLEAEIAAGGMMEPNDVAEAVAFMLSRRRGTVVRDLVLLPHAFDM</sequence>
<evidence type="ECO:0000256" key="1">
    <source>
        <dbReference type="ARBA" id="ARBA00006484"/>
    </source>
</evidence>
<reference evidence="4 5" key="1">
    <citation type="submission" date="2022-06" db="EMBL/GenBank/DDBJ databases">
        <title>Endosaccharibacter gen. nov., sp. nov., endophytic bacteria isolated from sugarcane.</title>
        <authorList>
            <person name="Pitiwittayakul N."/>
            <person name="Yukphan P."/>
            <person name="Charoenyingcharoen P."/>
            <person name="Tanasupawat S."/>
        </authorList>
    </citation>
    <scope>NUCLEOTIDE SEQUENCE [LARGE SCALE GENOMIC DNA]</scope>
    <source>
        <strain evidence="4 5">KSS8</strain>
    </source>
</reference>
<dbReference type="PRINTS" id="PR00080">
    <property type="entry name" value="SDRFAMILY"/>
</dbReference>
<organism evidence="4 5">
    <name type="scientific">Endosaccharibacter trunci</name>
    <dbReference type="NCBI Taxonomy" id="2812733"/>
    <lineage>
        <taxon>Bacteria</taxon>
        <taxon>Pseudomonadati</taxon>
        <taxon>Pseudomonadota</taxon>
        <taxon>Alphaproteobacteria</taxon>
        <taxon>Acetobacterales</taxon>
        <taxon>Acetobacteraceae</taxon>
        <taxon>Endosaccharibacter</taxon>
    </lineage>
</organism>
<dbReference type="EMBL" id="JAMSKV010000007">
    <property type="protein sequence ID" value="MCQ8278690.1"/>
    <property type="molecule type" value="Genomic_DNA"/>
</dbReference>
<keyword evidence="5" id="KW-1185">Reference proteome</keyword>
<keyword evidence="2" id="KW-0560">Oxidoreductase</keyword>
<dbReference type="InterPro" id="IPR036291">
    <property type="entry name" value="NAD(P)-bd_dom_sf"/>
</dbReference>
<evidence type="ECO:0000256" key="2">
    <source>
        <dbReference type="ARBA" id="ARBA00023002"/>
    </source>
</evidence>
<dbReference type="CDD" id="cd05233">
    <property type="entry name" value="SDR_c"/>
    <property type="match status" value="1"/>
</dbReference>
<dbReference type="Pfam" id="PF00106">
    <property type="entry name" value="adh_short"/>
    <property type="match status" value="1"/>
</dbReference>
<comment type="caution">
    <text evidence="4">The sequence shown here is derived from an EMBL/GenBank/DDBJ whole genome shotgun (WGS) entry which is preliminary data.</text>
</comment>
<evidence type="ECO:0000313" key="4">
    <source>
        <dbReference type="EMBL" id="MCQ8278690.1"/>
    </source>
</evidence>
<dbReference type="PRINTS" id="PR00081">
    <property type="entry name" value="GDHRDH"/>
</dbReference>
<dbReference type="InterPro" id="IPR020904">
    <property type="entry name" value="Sc_DH/Rdtase_CS"/>
</dbReference>
<dbReference type="Proteomes" id="UP001524587">
    <property type="component" value="Unassembled WGS sequence"/>
</dbReference>
<dbReference type="Gene3D" id="3.40.50.720">
    <property type="entry name" value="NAD(P)-binding Rossmann-like Domain"/>
    <property type="match status" value="1"/>
</dbReference>
<protein>
    <submittedName>
        <fullName evidence="4">SDR family oxidoreductase</fullName>
    </submittedName>
</protein>
<evidence type="ECO:0000313" key="5">
    <source>
        <dbReference type="Proteomes" id="UP001524587"/>
    </source>
</evidence>
<accession>A0ABT1W753</accession>
<name>A0ABT1W753_9PROT</name>
<gene>
    <name evidence="4" type="ORF">NFI95_09520</name>
</gene>
<dbReference type="PANTHER" id="PTHR24321">
    <property type="entry name" value="DEHYDROGENASES, SHORT CHAIN"/>
    <property type="match status" value="1"/>
</dbReference>
<dbReference type="PANTHER" id="PTHR24321:SF8">
    <property type="entry name" value="ESTRADIOL 17-BETA-DEHYDROGENASE 8-RELATED"/>
    <property type="match status" value="1"/>
</dbReference>
<proteinExistence type="inferred from homology"/>
<dbReference type="PROSITE" id="PS00061">
    <property type="entry name" value="ADH_SHORT"/>
    <property type="match status" value="1"/>
</dbReference>
<dbReference type="RefSeq" id="WP_422864169.1">
    <property type="nucleotide sequence ID" value="NZ_JAMSKV010000007.1"/>
</dbReference>
<dbReference type="SUPFAM" id="SSF51735">
    <property type="entry name" value="NAD(P)-binding Rossmann-fold domains"/>
    <property type="match status" value="1"/>
</dbReference>
<comment type="similarity">
    <text evidence="1 3">Belongs to the short-chain dehydrogenases/reductases (SDR) family.</text>
</comment>